<keyword evidence="8" id="KW-1185">Reference proteome</keyword>
<dbReference type="InterPro" id="IPR004843">
    <property type="entry name" value="Calcineurin-like_PHP"/>
</dbReference>
<keyword evidence="4" id="KW-0472">Membrane</keyword>
<feature type="domain" description="Calcineurin-like phosphoesterase" evidence="6">
    <location>
        <begin position="8"/>
        <end position="206"/>
    </location>
</feature>
<sequence length="271" mass="31194">MASLKYKSLFLSDTHLGLRAARTEYLLDFLKHTESENLYLVGDILDFWKMRSGWFWPSINNEIINLVISKAKQGTRVIYVPGNHDELLRDYLNFHFSGIEIHKEIIHKTEDDRQFLVLHGDEFDGVVMNNKWLAHLGSDAYDLLLWLNRWFNVARRRLGFGYWSLSAYLKRQVKEAVKYIGNFEQAVIQAARERDLDGVICGHIHHAVISDLDGLTYANCGDWVESCTALAEEADGSLKLIHWVDESMQLIDKKEGEYADSDTDGRVVPTS</sequence>
<protein>
    <submittedName>
        <fullName evidence="7">UDP-2,3-diacylglucosamine hydrolase</fullName>
    </submittedName>
</protein>
<keyword evidence="7" id="KW-0378">Hydrolase</keyword>
<evidence type="ECO:0000256" key="5">
    <source>
        <dbReference type="ARBA" id="ARBA00023211"/>
    </source>
</evidence>
<evidence type="ECO:0000259" key="6">
    <source>
        <dbReference type="Pfam" id="PF00149"/>
    </source>
</evidence>
<dbReference type="CDD" id="cd07398">
    <property type="entry name" value="MPP_YbbF-LpxH"/>
    <property type="match status" value="1"/>
</dbReference>
<reference evidence="7 8" key="1">
    <citation type="submission" date="2016-03" db="EMBL/GenBank/DDBJ databases">
        <title>Chemosynthetic sulphur-oxidizing symbionts of marine invertebrate animals are capable of nitrogen fixation.</title>
        <authorList>
            <person name="Petersen J.M."/>
            <person name="Kemper A."/>
            <person name="Gruber-Vodicka H."/>
            <person name="Cardini U."/>
            <person name="Geest Mvander."/>
            <person name="Kleiner M."/>
            <person name="Bulgheresi S."/>
            <person name="Fussmann M."/>
            <person name="Herbold C."/>
            <person name="Seah B.K.B."/>
            <person name="Antony C.Paul."/>
            <person name="Liu D."/>
            <person name="Belitz A."/>
            <person name="Weber M."/>
        </authorList>
    </citation>
    <scope>NUCLEOTIDE SEQUENCE [LARGE SCALE GENOMIC DNA]</scope>
    <source>
        <strain evidence="7">G_D</strain>
    </source>
</reference>
<dbReference type="GO" id="GO:0016020">
    <property type="term" value="C:membrane"/>
    <property type="evidence" value="ECO:0007669"/>
    <property type="project" value="GOC"/>
</dbReference>
<dbReference type="Pfam" id="PF00149">
    <property type="entry name" value="Metallophos"/>
    <property type="match status" value="1"/>
</dbReference>
<dbReference type="OrthoDB" id="9802481at2"/>
<proteinExistence type="predicted"/>
<keyword evidence="2" id="KW-0997">Cell inner membrane</keyword>
<accession>A0A1E2UUE5</accession>
<keyword evidence="5" id="KW-0464">Manganese</keyword>
<dbReference type="STRING" id="1818881.A3196_17475"/>
<keyword evidence="3" id="KW-0479">Metal-binding</keyword>
<dbReference type="EMBL" id="LVJZ01000003">
    <property type="protein sequence ID" value="ODB98378.1"/>
    <property type="molecule type" value="Genomic_DNA"/>
</dbReference>
<name>A0A1E2UUE5_9GAMM</name>
<dbReference type="GO" id="GO:0009245">
    <property type="term" value="P:lipid A biosynthetic process"/>
    <property type="evidence" value="ECO:0007669"/>
    <property type="project" value="TreeGrafter"/>
</dbReference>
<dbReference type="InterPro" id="IPR029052">
    <property type="entry name" value="Metallo-depent_PP-like"/>
</dbReference>
<evidence type="ECO:0000313" key="7">
    <source>
        <dbReference type="EMBL" id="ODB98378.1"/>
    </source>
</evidence>
<dbReference type="Gene3D" id="3.60.21.10">
    <property type="match status" value="1"/>
</dbReference>
<dbReference type="GO" id="GO:0008758">
    <property type="term" value="F:UDP-2,3-diacylglucosamine hydrolase activity"/>
    <property type="evidence" value="ECO:0007669"/>
    <property type="project" value="TreeGrafter"/>
</dbReference>
<gene>
    <name evidence="7" type="ORF">A3196_17475</name>
</gene>
<evidence type="ECO:0000256" key="4">
    <source>
        <dbReference type="ARBA" id="ARBA00023136"/>
    </source>
</evidence>
<evidence type="ECO:0000313" key="8">
    <source>
        <dbReference type="Proteomes" id="UP000094849"/>
    </source>
</evidence>
<dbReference type="RefSeq" id="WP_069006815.1">
    <property type="nucleotide sequence ID" value="NZ_LVJW01000009.1"/>
</dbReference>
<evidence type="ECO:0000256" key="3">
    <source>
        <dbReference type="ARBA" id="ARBA00022723"/>
    </source>
</evidence>
<evidence type="ECO:0000256" key="2">
    <source>
        <dbReference type="ARBA" id="ARBA00022519"/>
    </source>
</evidence>
<dbReference type="SUPFAM" id="SSF56300">
    <property type="entry name" value="Metallo-dependent phosphatases"/>
    <property type="match status" value="1"/>
</dbReference>
<dbReference type="Proteomes" id="UP000094849">
    <property type="component" value="Unassembled WGS sequence"/>
</dbReference>
<organism evidence="7 8">
    <name type="scientific">Candidatus Thiodiazotropha endoloripes</name>
    <dbReference type="NCBI Taxonomy" id="1818881"/>
    <lineage>
        <taxon>Bacteria</taxon>
        <taxon>Pseudomonadati</taxon>
        <taxon>Pseudomonadota</taxon>
        <taxon>Gammaproteobacteria</taxon>
        <taxon>Chromatiales</taxon>
        <taxon>Sedimenticolaceae</taxon>
        <taxon>Candidatus Thiodiazotropha</taxon>
    </lineage>
</organism>
<dbReference type="PANTHER" id="PTHR34990:SF2">
    <property type="entry name" value="BLL8164 PROTEIN"/>
    <property type="match status" value="1"/>
</dbReference>
<dbReference type="InterPro" id="IPR043461">
    <property type="entry name" value="LpxH-like"/>
</dbReference>
<dbReference type="AlphaFoldDB" id="A0A1E2UUE5"/>
<dbReference type="PANTHER" id="PTHR34990">
    <property type="entry name" value="UDP-2,3-DIACYLGLUCOSAMINE HYDROLASE-RELATED"/>
    <property type="match status" value="1"/>
</dbReference>
<evidence type="ECO:0000256" key="1">
    <source>
        <dbReference type="ARBA" id="ARBA00022475"/>
    </source>
</evidence>
<comment type="caution">
    <text evidence="7">The sequence shown here is derived from an EMBL/GenBank/DDBJ whole genome shotgun (WGS) entry which is preliminary data.</text>
</comment>
<keyword evidence="1" id="KW-1003">Cell membrane</keyword>
<dbReference type="GO" id="GO:0046872">
    <property type="term" value="F:metal ion binding"/>
    <property type="evidence" value="ECO:0007669"/>
    <property type="project" value="UniProtKB-KW"/>
</dbReference>